<keyword evidence="3" id="KW-0808">Transferase</keyword>
<dbReference type="OrthoDB" id="193931at2759"/>
<evidence type="ECO:0000313" key="11">
    <source>
        <dbReference type="EMBL" id="PPR97022.1"/>
    </source>
</evidence>
<gene>
    <name evidence="11" type="ORF">GOBAR_AA23647</name>
</gene>
<dbReference type="SUPFAM" id="SSF56112">
    <property type="entry name" value="Protein kinase-like (PK-like)"/>
    <property type="match status" value="1"/>
</dbReference>
<keyword evidence="6 9" id="KW-0067">ATP-binding</keyword>
<dbReference type="PROSITE" id="PS50011">
    <property type="entry name" value="PROTEIN_KINASE_DOM"/>
    <property type="match status" value="1"/>
</dbReference>
<evidence type="ECO:0000256" key="8">
    <source>
        <dbReference type="ARBA" id="ARBA00048679"/>
    </source>
</evidence>
<feature type="domain" description="Protein kinase" evidence="10">
    <location>
        <begin position="4"/>
        <end position="259"/>
    </location>
</feature>
<feature type="binding site" evidence="9">
    <location>
        <position position="33"/>
    </location>
    <ligand>
        <name>ATP</name>
        <dbReference type="ChEBI" id="CHEBI:30616"/>
    </ligand>
</feature>
<dbReference type="Proteomes" id="UP000239757">
    <property type="component" value="Unassembled WGS sequence"/>
</dbReference>
<evidence type="ECO:0000256" key="3">
    <source>
        <dbReference type="ARBA" id="ARBA00022679"/>
    </source>
</evidence>
<name>A0A2P5X121_GOSBA</name>
<evidence type="ECO:0000256" key="1">
    <source>
        <dbReference type="ARBA" id="ARBA00012513"/>
    </source>
</evidence>
<dbReference type="InterPro" id="IPR017441">
    <property type="entry name" value="Protein_kinase_ATP_BS"/>
</dbReference>
<evidence type="ECO:0000256" key="4">
    <source>
        <dbReference type="ARBA" id="ARBA00022741"/>
    </source>
</evidence>
<evidence type="ECO:0000256" key="6">
    <source>
        <dbReference type="ARBA" id="ARBA00022840"/>
    </source>
</evidence>
<reference evidence="11 12" key="1">
    <citation type="submission" date="2015-01" db="EMBL/GenBank/DDBJ databases">
        <title>Genome of allotetraploid Gossypium barbadense reveals genomic plasticity and fiber elongation in cotton evolution.</title>
        <authorList>
            <person name="Chen X."/>
            <person name="Liu X."/>
            <person name="Zhao B."/>
            <person name="Zheng H."/>
            <person name="Hu Y."/>
            <person name="Lu G."/>
            <person name="Yang C."/>
            <person name="Chen J."/>
            <person name="Shan C."/>
            <person name="Zhang L."/>
            <person name="Zhou Y."/>
            <person name="Wang L."/>
            <person name="Guo W."/>
            <person name="Bai Y."/>
            <person name="Ruan J."/>
            <person name="Shangguan X."/>
            <person name="Mao Y."/>
            <person name="Jiang J."/>
            <person name="Zhu Y."/>
            <person name="Lei J."/>
            <person name="Kang H."/>
            <person name="Chen S."/>
            <person name="He X."/>
            <person name="Wang R."/>
            <person name="Wang Y."/>
            <person name="Chen J."/>
            <person name="Wang L."/>
            <person name="Yu S."/>
            <person name="Wang B."/>
            <person name="Wei J."/>
            <person name="Song S."/>
            <person name="Lu X."/>
            <person name="Gao Z."/>
            <person name="Gu W."/>
            <person name="Deng X."/>
            <person name="Ma D."/>
            <person name="Wang S."/>
            <person name="Liang W."/>
            <person name="Fang L."/>
            <person name="Cai C."/>
            <person name="Zhu X."/>
            <person name="Zhou B."/>
            <person name="Zhang Y."/>
            <person name="Chen Z."/>
            <person name="Xu S."/>
            <person name="Zhu R."/>
            <person name="Wang S."/>
            <person name="Zhang T."/>
            <person name="Zhao G."/>
        </authorList>
    </citation>
    <scope>NUCLEOTIDE SEQUENCE [LARGE SCALE GENOMIC DNA]</scope>
    <source>
        <strain evidence="12">cv. Xinhai21</strain>
        <tissue evidence="11">Leaf</tissue>
    </source>
</reference>
<dbReference type="InterPro" id="IPR011009">
    <property type="entry name" value="Kinase-like_dom_sf"/>
</dbReference>
<dbReference type="AlphaFoldDB" id="A0A2P5X121"/>
<organism evidence="11 12">
    <name type="scientific">Gossypium barbadense</name>
    <name type="common">Sea Island cotton</name>
    <name type="synonym">Hibiscus barbadensis</name>
    <dbReference type="NCBI Taxonomy" id="3634"/>
    <lineage>
        <taxon>Eukaryota</taxon>
        <taxon>Viridiplantae</taxon>
        <taxon>Streptophyta</taxon>
        <taxon>Embryophyta</taxon>
        <taxon>Tracheophyta</taxon>
        <taxon>Spermatophyta</taxon>
        <taxon>Magnoliopsida</taxon>
        <taxon>eudicotyledons</taxon>
        <taxon>Gunneridae</taxon>
        <taxon>Pentapetalae</taxon>
        <taxon>rosids</taxon>
        <taxon>malvids</taxon>
        <taxon>Malvales</taxon>
        <taxon>Malvaceae</taxon>
        <taxon>Malvoideae</taxon>
        <taxon>Gossypium</taxon>
    </lineage>
</organism>
<evidence type="ECO:0000256" key="9">
    <source>
        <dbReference type="PROSITE-ProRule" id="PRU10141"/>
    </source>
</evidence>
<dbReference type="GO" id="GO:0004674">
    <property type="term" value="F:protein serine/threonine kinase activity"/>
    <property type="evidence" value="ECO:0007669"/>
    <property type="project" value="UniProtKB-KW"/>
</dbReference>
<evidence type="ECO:0000259" key="10">
    <source>
        <dbReference type="PROSITE" id="PS50011"/>
    </source>
</evidence>
<dbReference type="EMBL" id="KZ665944">
    <property type="protein sequence ID" value="PPR97022.1"/>
    <property type="molecule type" value="Genomic_DNA"/>
</dbReference>
<dbReference type="InterPro" id="IPR000719">
    <property type="entry name" value="Prot_kinase_dom"/>
</dbReference>
<dbReference type="Gene3D" id="1.10.510.10">
    <property type="entry name" value="Transferase(Phosphotransferase) domain 1"/>
    <property type="match status" value="2"/>
</dbReference>
<proteinExistence type="predicted"/>
<evidence type="ECO:0000256" key="2">
    <source>
        <dbReference type="ARBA" id="ARBA00022527"/>
    </source>
</evidence>
<comment type="catalytic activity">
    <reaction evidence="8">
        <text>L-seryl-[protein] + ATP = O-phospho-L-seryl-[protein] + ADP + H(+)</text>
        <dbReference type="Rhea" id="RHEA:17989"/>
        <dbReference type="Rhea" id="RHEA-COMP:9863"/>
        <dbReference type="Rhea" id="RHEA-COMP:11604"/>
        <dbReference type="ChEBI" id="CHEBI:15378"/>
        <dbReference type="ChEBI" id="CHEBI:29999"/>
        <dbReference type="ChEBI" id="CHEBI:30616"/>
        <dbReference type="ChEBI" id="CHEBI:83421"/>
        <dbReference type="ChEBI" id="CHEBI:456216"/>
        <dbReference type="EC" id="2.7.11.1"/>
    </reaction>
</comment>
<protein>
    <recommendedName>
        <fullName evidence="1">non-specific serine/threonine protein kinase</fullName>
        <ecNumber evidence="1">2.7.11.1</ecNumber>
    </recommendedName>
</protein>
<accession>A0A2P5X121</accession>
<dbReference type="Pfam" id="PF00069">
    <property type="entry name" value="Pkinase"/>
    <property type="match status" value="2"/>
</dbReference>
<dbReference type="PANTHER" id="PTHR24343:SF476">
    <property type="entry name" value="SERINE_THREONINE-PROTEIN KINASE SRK2C"/>
    <property type="match status" value="1"/>
</dbReference>
<evidence type="ECO:0000256" key="7">
    <source>
        <dbReference type="ARBA" id="ARBA00047899"/>
    </source>
</evidence>
<dbReference type="Gene3D" id="3.30.200.20">
    <property type="entry name" value="Phosphorylase Kinase, domain 1"/>
    <property type="match status" value="2"/>
</dbReference>
<keyword evidence="5" id="KW-0418">Kinase</keyword>
<dbReference type="GO" id="GO:0006970">
    <property type="term" value="P:response to osmotic stress"/>
    <property type="evidence" value="ECO:0007669"/>
    <property type="project" value="UniProtKB-ARBA"/>
</dbReference>
<evidence type="ECO:0000313" key="12">
    <source>
        <dbReference type="Proteomes" id="UP000239757"/>
    </source>
</evidence>
<dbReference type="EC" id="2.7.11.1" evidence="1"/>
<keyword evidence="2" id="KW-0723">Serine/threonine-protein kinase</keyword>
<sequence length="340" mass="38410">MERYEILKDIGSGNFGVAKLVRDKRTGELYAVKYIERGPKIDEHVQREIMNHRSLKHPNIIKFKEVLKSRQALLVQVSELLKWSSEGQLKSMVSMVLLTPTHLAIVMEYAAGGELFERICNAGRFGEDEARFFFQQLISGVSYCHAMSSVLHSQPKSTVGTPAYIAPEVLSKKEYDGKIADVWSCGVTLYVMLVGAYPFEDPQDPRNFRKTIQRILSVHYSIPDYVRLSKDCRHLLSRIFVADPEKRITIPEIKQHPWFLKNLPKEFMGGGGGNLEKEEDEQFQSIEEVLSIIQEAREPGEGPKIGSQLLGGSMELDDLDTDADIDDIETSGDFVCALQV</sequence>
<dbReference type="PANTHER" id="PTHR24343">
    <property type="entry name" value="SERINE/THREONINE KINASE"/>
    <property type="match status" value="1"/>
</dbReference>
<dbReference type="PROSITE" id="PS00107">
    <property type="entry name" value="PROTEIN_KINASE_ATP"/>
    <property type="match status" value="1"/>
</dbReference>
<comment type="catalytic activity">
    <reaction evidence="7">
        <text>L-threonyl-[protein] + ATP = O-phospho-L-threonyl-[protein] + ADP + H(+)</text>
        <dbReference type="Rhea" id="RHEA:46608"/>
        <dbReference type="Rhea" id="RHEA-COMP:11060"/>
        <dbReference type="Rhea" id="RHEA-COMP:11605"/>
        <dbReference type="ChEBI" id="CHEBI:15378"/>
        <dbReference type="ChEBI" id="CHEBI:30013"/>
        <dbReference type="ChEBI" id="CHEBI:30616"/>
        <dbReference type="ChEBI" id="CHEBI:61977"/>
        <dbReference type="ChEBI" id="CHEBI:456216"/>
        <dbReference type="EC" id="2.7.11.1"/>
    </reaction>
</comment>
<evidence type="ECO:0000256" key="5">
    <source>
        <dbReference type="ARBA" id="ARBA00022777"/>
    </source>
</evidence>
<dbReference type="GO" id="GO:0005524">
    <property type="term" value="F:ATP binding"/>
    <property type="evidence" value="ECO:0007669"/>
    <property type="project" value="UniProtKB-UniRule"/>
</dbReference>
<keyword evidence="4 9" id="KW-0547">Nucleotide-binding</keyword>